<name>A0A6A5XKN7_9PLEO</name>
<keyword evidence="1" id="KW-1133">Transmembrane helix</keyword>
<dbReference type="Proteomes" id="UP000799778">
    <property type="component" value="Unassembled WGS sequence"/>
</dbReference>
<feature type="transmembrane region" description="Helical" evidence="1">
    <location>
        <begin position="122"/>
        <end position="145"/>
    </location>
</feature>
<keyword evidence="1" id="KW-0812">Transmembrane</keyword>
<dbReference type="OrthoDB" id="4868994at2759"/>
<dbReference type="EMBL" id="ML978071">
    <property type="protein sequence ID" value="KAF2013692.1"/>
    <property type="molecule type" value="Genomic_DNA"/>
</dbReference>
<gene>
    <name evidence="2" type="ORF">BU24DRAFT_424700</name>
</gene>
<sequence>MPSIPPLTCPQSNTPNIKPHFPSTMISSPICSMQLIRSQLTKLLTENSVPPTLLATLVTAQHARPFQPLPMLFPPILLFSSYLNLSDYKTDAAGITAAWSGLYGLLALRRRQGLKNKFTVRGVVRGASLGLCAVNVVGCGLAYVFGRREREEEKK</sequence>
<accession>A0A6A5XKN7</accession>
<dbReference type="AlphaFoldDB" id="A0A6A5XKN7"/>
<keyword evidence="3" id="KW-1185">Reference proteome</keyword>
<protein>
    <submittedName>
        <fullName evidence="2">Uncharacterized protein</fullName>
    </submittedName>
</protein>
<proteinExistence type="predicted"/>
<evidence type="ECO:0000313" key="3">
    <source>
        <dbReference type="Proteomes" id="UP000799778"/>
    </source>
</evidence>
<reference evidence="2" key="1">
    <citation type="journal article" date="2020" name="Stud. Mycol.">
        <title>101 Dothideomycetes genomes: a test case for predicting lifestyles and emergence of pathogens.</title>
        <authorList>
            <person name="Haridas S."/>
            <person name="Albert R."/>
            <person name="Binder M."/>
            <person name="Bloem J."/>
            <person name="Labutti K."/>
            <person name="Salamov A."/>
            <person name="Andreopoulos B."/>
            <person name="Baker S."/>
            <person name="Barry K."/>
            <person name="Bills G."/>
            <person name="Bluhm B."/>
            <person name="Cannon C."/>
            <person name="Castanera R."/>
            <person name="Culley D."/>
            <person name="Daum C."/>
            <person name="Ezra D."/>
            <person name="Gonzalez J."/>
            <person name="Henrissat B."/>
            <person name="Kuo A."/>
            <person name="Liang C."/>
            <person name="Lipzen A."/>
            <person name="Lutzoni F."/>
            <person name="Magnuson J."/>
            <person name="Mondo S."/>
            <person name="Nolan M."/>
            <person name="Ohm R."/>
            <person name="Pangilinan J."/>
            <person name="Park H.-J."/>
            <person name="Ramirez L."/>
            <person name="Alfaro M."/>
            <person name="Sun H."/>
            <person name="Tritt A."/>
            <person name="Yoshinaga Y."/>
            <person name="Zwiers L.-H."/>
            <person name="Turgeon B."/>
            <person name="Goodwin S."/>
            <person name="Spatafora J."/>
            <person name="Crous P."/>
            <person name="Grigoriev I."/>
        </authorList>
    </citation>
    <scope>NUCLEOTIDE SEQUENCE</scope>
    <source>
        <strain evidence="2">CBS 175.79</strain>
    </source>
</reference>
<keyword evidence="1" id="KW-0472">Membrane</keyword>
<evidence type="ECO:0000256" key="1">
    <source>
        <dbReference type="SAM" id="Phobius"/>
    </source>
</evidence>
<organism evidence="2 3">
    <name type="scientific">Aaosphaeria arxii CBS 175.79</name>
    <dbReference type="NCBI Taxonomy" id="1450172"/>
    <lineage>
        <taxon>Eukaryota</taxon>
        <taxon>Fungi</taxon>
        <taxon>Dikarya</taxon>
        <taxon>Ascomycota</taxon>
        <taxon>Pezizomycotina</taxon>
        <taxon>Dothideomycetes</taxon>
        <taxon>Pleosporomycetidae</taxon>
        <taxon>Pleosporales</taxon>
        <taxon>Pleosporales incertae sedis</taxon>
        <taxon>Aaosphaeria</taxon>
    </lineage>
</organism>
<evidence type="ECO:0000313" key="2">
    <source>
        <dbReference type="EMBL" id="KAF2013692.1"/>
    </source>
</evidence>
<dbReference type="RefSeq" id="XP_033382031.1">
    <property type="nucleotide sequence ID" value="XM_033528569.1"/>
</dbReference>
<dbReference type="GeneID" id="54285966"/>